<feature type="compositionally biased region" description="Polar residues" evidence="1">
    <location>
        <begin position="229"/>
        <end position="243"/>
    </location>
</feature>
<feature type="compositionally biased region" description="Basic and acidic residues" evidence="1">
    <location>
        <begin position="156"/>
        <end position="180"/>
    </location>
</feature>
<sequence length="380" mass="43869">MSLMPICCRINTGAPKPNKSFLRHLIRQTDTYNAALLAKEAEESRARLKRMNREQDGKGTSGQAKRPKLAEGRLTSVPPPDDSREAHPSKRRRHRDKDDTYRERPREEERECSRDAPARRHRDRSRDGRRHKRSHDSGEDNSSRRKRQPSPSPYNEKNRRSDNGKGESRRSRKRDQEERKDRRHRQSRSPSRSSTPRSERHDRRRRHRDHSLSPQTDPTSTRRKCPSLQHLSSSKDQVTSPASDSDPLEAILGPLPPPPEPTVRSKGRGAFKPNSMGIEARFSSTYDPTTDVRANSDAEDDWGDALEAVRDRARWQQQGAERLKAAGFTNDQVKKWEKGDVQNEEDVVWSKKGQAREWDRGKVVYEDGNVELKADFGRLK</sequence>
<feature type="compositionally biased region" description="Basic residues" evidence="1">
    <location>
        <begin position="119"/>
        <end position="134"/>
    </location>
</feature>
<evidence type="ECO:0000313" key="3">
    <source>
        <dbReference type="Proteomes" id="UP000265663"/>
    </source>
</evidence>
<dbReference type="OrthoDB" id="2431475at2759"/>
<evidence type="ECO:0000256" key="1">
    <source>
        <dbReference type="SAM" id="MobiDB-lite"/>
    </source>
</evidence>
<proteinExistence type="predicted"/>
<dbReference type="PANTHER" id="PTHR40132">
    <property type="entry name" value="PRE-MRNA-SPLICING FACTOR 38B"/>
    <property type="match status" value="1"/>
</dbReference>
<gene>
    <name evidence="2" type="ORF">GMOD_00007348</name>
</gene>
<dbReference type="EMBL" id="KE747829">
    <property type="protein sequence ID" value="RMZ72326.1"/>
    <property type="molecule type" value="Genomic_DNA"/>
</dbReference>
<name>A0A3M7MCU0_9PLEO</name>
<evidence type="ECO:0000313" key="2">
    <source>
        <dbReference type="EMBL" id="RMZ72326.1"/>
    </source>
</evidence>
<organism evidence="2 3">
    <name type="scientific">Pyrenophora seminiperda CCB06</name>
    <dbReference type="NCBI Taxonomy" id="1302712"/>
    <lineage>
        <taxon>Eukaryota</taxon>
        <taxon>Fungi</taxon>
        <taxon>Dikarya</taxon>
        <taxon>Ascomycota</taxon>
        <taxon>Pezizomycotina</taxon>
        <taxon>Dothideomycetes</taxon>
        <taxon>Pleosporomycetidae</taxon>
        <taxon>Pleosporales</taxon>
        <taxon>Pleosporineae</taxon>
        <taxon>Pleosporaceae</taxon>
        <taxon>Pyrenophora</taxon>
    </lineage>
</organism>
<dbReference type="AlphaFoldDB" id="A0A3M7MCU0"/>
<accession>A0A3M7MCU0</accession>
<protein>
    <submittedName>
        <fullName evidence="2">Pre-mrna-splicing factor 38b</fullName>
    </submittedName>
</protein>
<feature type="region of interest" description="Disordered" evidence="1">
    <location>
        <begin position="45"/>
        <end position="297"/>
    </location>
</feature>
<feature type="compositionally biased region" description="Basic and acidic residues" evidence="1">
    <location>
        <begin position="96"/>
        <end position="118"/>
    </location>
</feature>
<dbReference type="PANTHER" id="PTHR40132:SF1">
    <property type="entry name" value="PRE-MRNA-SPLICING FACTOR 38B"/>
    <property type="match status" value="1"/>
</dbReference>
<dbReference type="Proteomes" id="UP000265663">
    <property type="component" value="Unassembled WGS sequence"/>
</dbReference>
<reference evidence="2 3" key="1">
    <citation type="journal article" date="2014" name="PLoS ONE">
        <title>De novo Genome Assembly of the Fungal Plant Pathogen Pyrenophora semeniperda.</title>
        <authorList>
            <person name="Soliai M.M."/>
            <person name="Meyer S.E."/>
            <person name="Udall J.A."/>
            <person name="Elzinga D.E."/>
            <person name="Hermansen R.A."/>
            <person name="Bodily P.M."/>
            <person name="Hart A.A."/>
            <person name="Coleman C.E."/>
        </authorList>
    </citation>
    <scope>NUCLEOTIDE SEQUENCE [LARGE SCALE GENOMIC DNA]</scope>
    <source>
        <strain evidence="2 3">CCB06</strain>
        <tissue evidence="2">Mycelium</tissue>
    </source>
</reference>
<feature type="compositionally biased region" description="Basic and acidic residues" evidence="1">
    <location>
        <begin position="45"/>
        <end position="57"/>
    </location>
</feature>
<keyword evidence="3" id="KW-1185">Reference proteome</keyword>